<evidence type="ECO:0000313" key="9">
    <source>
        <dbReference type="EMBL" id="KAK8381428.1"/>
    </source>
</evidence>
<feature type="compositionally biased region" description="Low complexity" evidence="8">
    <location>
        <begin position="195"/>
        <end position="211"/>
    </location>
</feature>
<dbReference type="InterPro" id="IPR004944">
    <property type="entry name" value="CDK5_activator"/>
</dbReference>
<accession>A0AAW0T2F4</accession>
<dbReference type="GO" id="GO:0007411">
    <property type="term" value="P:axon guidance"/>
    <property type="evidence" value="ECO:0007669"/>
    <property type="project" value="TreeGrafter"/>
</dbReference>
<evidence type="ECO:0000256" key="7">
    <source>
        <dbReference type="ARBA" id="ARBA00046278"/>
    </source>
</evidence>
<keyword evidence="10" id="KW-1185">Reference proteome</keyword>
<feature type="compositionally biased region" description="Low complexity" evidence="8">
    <location>
        <begin position="550"/>
        <end position="567"/>
    </location>
</feature>
<dbReference type="GO" id="GO:0012505">
    <property type="term" value="C:endomembrane system"/>
    <property type="evidence" value="ECO:0007669"/>
    <property type="project" value="UniProtKB-SubCell"/>
</dbReference>
<evidence type="ECO:0000256" key="1">
    <source>
        <dbReference type="ARBA" id="ARBA00004193"/>
    </source>
</evidence>
<comment type="caution">
    <text evidence="9">The sequence shown here is derived from an EMBL/GenBank/DDBJ whole genome shotgun (WGS) entry which is preliminary data.</text>
</comment>
<keyword evidence="6" id="KW-0449">Lipoprotein</keyword>
<organism evidence="9 10">
    <name type="scientific">Scylla paramamosain</name>
    <name type="common">Mud crab</name>
    <dbReference type="NCBI Taxonomy" id="85552"/>
    <lineage>
        <taxon>Eukaryota</taxon>
        <taxon>Metazoa</taxon>
        <taxon>Ecdysozoa</taxon>
        <taxon>Arthropoda</taxon>
        <taxon>Crustacea</taxon>
        <taxon>Multicrustacea</taxon>
        <taxon>Malacostraca</taxon>
        <taxon>Eumalacostraca</taxon>
        <taxon>Eucarida</taxon>
        <taxon>Decapoda</taxon>
        <taxon>Pleocyemata</taxon>
        <taxon>Brachyura</taxon>
        <taxon>Eubrachyura</taxon>
        <taxon>Portunoidea</taxon>
        <taxon>Portunidae</taxon>
        <taxon>Portuninae</taxon>
        <taxon>Scylla</taxon>
    </lineage>
</organism>
<evidence type="ECO:0000256" key="2">
    <source>
        <dbReference type="ARBA" id="ARBA00010175"/>
    </source>
</evidence>
<evidence type="ECO:0000256" key="4">
    <source>
        <dbReference type="ARBA" id="ARBA00022553"/>
    </source>
</evidence>
<feature type="region of interest" description="Disordered" evidence="8">
    <location>
        <begin position="664"/>
        <end position="736"/>
    </location>
</feature>
<keyword evidence="5" id="KW-0472">Membrane</keyword>
<dbReference type="Pfam" id="PF03261">
    <property type="entry name" value="CDK5_activator"/>
    <property type="match status" value="1"/>
</dbReference>
<dbReference type="GO" id="GO:0061575">
    <property type="term" value="F:cyclin-dependent protein serine/threonine kinase activator activity"/>
    <property type="evidence" value="ECO:0007669"/>
    <property type="project" value="InterPro"/>
</dbReference>
<protein>
    <recommendedName>
        <fullName evidence="11">Cyclin-dependent kinase 5 activator</fullName>
    </recommendedName>
</protein>
<dbReference type="GO" id="GO:0005737">
    <property type="term" value="C:cytoplasm"/>
    <property type="evidence" value="ECO:0007669"/>
    <property type="project" value="TreeGrafter"/>
</dbReference>
<keyword evidence="4" id="KW-0597">Phosphoprotein</keyword>
<feature type="compositionally biased region" description="Gly residues" evidence="8">
    <location>
        <begin position="727"/>
        <end position="736"/>
    </location>
</feature>
<dbReference type="AlphaFoldDB" id="A0AAW0T2F4"/>
<feature type="region of interest" description="Disordered" evidence="8">
    <location>
        <begin position="133"/>
        <end position="218"/>
    </location>
</feature>
<feature type="compositionally biased region" description="Low complexity" evidence="8">
    <location>
        <begin position="391"/>
        <end position="426"/>
    </location>
</feature>
<feature type="region of interest" description="Disordered" evidence="8">
    <location>
        <begin position="371"/>
        <end position="434"/>
    </location>
</feature>
<dbReference type="SUPFAM" id="SSF47954">
    <property type="entry name" value="Cyclin-like"/>
    <property type="match status" value="1"/>
</dbReference>
<reference evidence="9 10" key="1">
    <citation type="submission" date="2023-03" db="EMBL/GenBank/DDBJ databases">
        <title>High-quality genome of Scylla paramamosain provides insights in environmental adaptation.</title>
        <authorList>
            <person name="Zhang L."/>
        </authorList>
    </citation>
    <scope>NUCLEOTIDE SEQUENCE [LARGE SCALE GENOMIC DNA]</scope>
    <source>
        <strain evidence="9">LZ_2023a</strain>
        <tissue evidence="9">Muscle</tissue>
    </source>
</reference>
<dbReference type="EMBL" id="JARAKH010000040">
    <property type="protein sequence ID" value="KAK8381428.1"/>
    <property type="molecule type" value="Genomic_DNA"/>
</dbReference>
<name>A0AAW0T2F4_SCYPA</name>
<comment type="subcellular location">
    <subcellularLocation>
        <location evidence="1">Cell membrane</location>
        <topology evidence="1">Lipid-anchor</topology>
    </subcellularLocation>
    <subcellularLocation>
        <location evidence="7">Endomembrane system</location>
        <topology evidence="7">Lipid-anchor</topology>
        <orientation evidence="7">Cytoplasmic side</orientation>
    </subcellularLocation>
</comment>
<evidence type="ECO:0008006" key="11">
    <source>
        <dbReference type="Google" id="ProtNLM"/>
    </source>
</evidence>
<dbReference type="GO" id="GO:0005886">
    <property type="term" value="C:plasma membrane"/>
    <property type="evidence" value="ECO:0007669"/>
    <property type="project" value="UniProtKB-SubCell"/>
</dbReference>
<feature type="compositionally biased region" description="Basic residues" evidence="8">
    <location>
        <begin position="173"/>
        <end position="184"/>
    </location>
</feature>
<dbReference type="Proteomes" id="UP001487740">
    <property type="component" value="Unassembled WGS sequence"/>
</dbReference>
<feature type="compositionally biased region" description="Basic residues" evidence="8">
    <location>
        <begin position="760"/>
        <end position="769"/>
    </location>
</feature>
<feature type="region of interest" description="Disordered" evidence="8">
    <location>
        <begin position="748"/>
        <end position="840"/>
    </location>
</feature>
<evidence type="ECO:0000256" key="8">
    <source>
        <dbReference type="SAM" id="MobiDB-lite"/>
    </source>
</evidence>
<keyword evidence="3" id="KW-1003">Cell membrane</keyword>
<dbReference type="GO" id="GO:0016533">
    <property type="term" value="C:protein kinase 5 complex"/>
    <property type="evidence" value="ECO:0007669"/>
    <property type="project" value="InterPro"/>
</dbReference>
<dbReference type="PANTHER" id="PTHR23401">
    <property type="entry name" value="CYCLIN DEPENDANT KINASE-5 ACTIVATOR"/>
    <property type="match status" value="1"/>
</dbReference>
<feature type="region of interest" description="Disordered" evidence="8">
    <location>
        <begin position="533"/>
        <end position="567"/>
    </location>
</feature>
<dbReference type="PANTHER" id="PTHR23401:SF0">
    <property type="entry name" value="CYCLIN-DEPENDENT KINASE 5 ACTIVATOR"/>
    <property type="match status" value="1"/>
</dbReference>
<dbReference type="Gene3D" id="1.10.472.10">
    <property type="entry name" value="Cyclin-like"/>
    <property type="match status" value="1"/>
</dbReference>
<dbReference type="GO" id="GO:0030426">
    <property type="term" value="C:growth cone"/>
    <property type="evidence" value="ECO:0007669"/>
    <property type="project" value="TreeGrafter"/>
</dbReference>
<dbReference type="FunFam" id="1.10.472.10:FF:000025">
    <property type="entry name" value="Cyclin-dependent kinase 5 activator"/>
    <property type="match status" value="1"/>
</dbReference>
<evidence type="ECO:0000313" key="10">
    <source>
        <dbReference type="Proteomes" id="UP001487740"/>
    </source>
</evidence>
<feature type="compositionally biased region" description="Low complexity" evidence="8">
    <location>
        <begin position="786"/>
        <end position="801"/>
    </location>
</feature>
<gene>
    <name evidence="9" type="ORF">O3P69_018482</name>
</gene>
<feature type="compositionally biased region" description="Gly residues" evidence="8">
    <location>
        <begin position="802"/>
        <end position="813"/>
    </location>
</feature>
<sequence length="840" mass="92059">MGTVLSFSPREQKPYYGDYTLNNHSYEAINNVRNKEKAAVNNENANILNERNALERNFKKHSLFINALSWKRFSNTNKKKLDNKNKNLALRQPLDNIHPFIDNNKNIQKALSCYNIRPSSMGHLDLVRVNNNNAHTPTEKLPPKATLTSAPSTHTHDLRSALVPAPLPAPQPPHHHHHHHHHKTQQTLGPVLAPSLSTGSNSSGCGSSATTPTGVSPTKKTVIQASTSELLKCLGLYLHRTCSRLRDFQAGDAVMWLRTVDRSLLLQGWQDIAFINPANVVFVYMLVRELVGEEEVHSEQELQAVVLTCLYLSYSYMGNEISYPLKPFLVEEDKDRFWDRCLFIINTLSGSMLRINAEPSFFTEVFTELKACGQQPPPPPPPQQHQHQHQHQQQQPQQPQQPHHHQQQQQQQQQSQSSSSSSSSSSRSSCRSKWWCSNRCPCRCRSSPSRRRPERGVGGHRTPVLSRQTACCCCCCWGEDRDLRGPGVGRAGGRPRAALRVFQGHPRPAPPLEPPHPVDGELLLLVTRDRGRCGTARPSGPRCRRGQLQAPPQATRPPCTAAPRTAAPTPVAAGRVARAAVTPRGLGLLRQVAARVAPYEVFPSAASPHAAGQDGTPRRIAVLHARPRQSAVLWLRWRRRPHSPAALQETKDCRLVIQGRRGVSGSQRHWGATGRGRASLPPRSTGHRRSQAGSVRQAAVRRGVETGGRTSRLVSGAAPPTTLRRSVGGGGGGGGGVRAVGAPPVCLPNTAPHLQPRRLAPPRRARYPHAHLPTSNRAPRHPPAARRPAPADQQQGVAASGCGRGRGRGGAGRGEAVPLHTQRDVTHTPAHRLPPPSGVP</sequence>
<evidence type="ECO:0000256" key="3">
    <source>
        <dbReference type="ARBA" id="ARBA00022475"/>
    </source>
</evidence>
<comment type="similarity">
    <text evidence="2">Belongs to the cyclin-dependent kinase 5 activator family.</text>
</comment>
<dbReference type="GO" id="GO:0019901">
    <property type="term" value="F:protein kinase binding"/>
    <property type="evidence" value="ECO:0007669"/>
    <property type="project" value="TreeGrafter"/>
</dbReference>
<dbReference type="InterPro" id="IPR036915">
    <property type="entry name" value="Cyclin-like_sf"/>
</dbReference>
<evidence type="ECO:0000256" key="5">
    <source>
        <dbReference type="ARBA" id="ARBA00023136"/>
    </source>
</evidence>
<evidence type="ECO:0000256" key="6">
    <source>
        <dbReference type="ARBA" id="ARBA00023288"/>
    </source>
</evidence>
<proteinExistence type="inferred from homology"/>